<reference evidence="1 2" key="1">
    <citation type="journal article" date="2009" name="PLoS Genet.">
        <title>Genomic analysis of the basal lineage fungus Rhizopus oryzae reveals a whole-genome duplication.</title>
        <authorList>
            <person name="Ma L.-J."/>
            <person name="Ibrahim A.S."/>
            <person name="Skory C."/>
            <person name="Grabherr M.G."/>
            <person name="Burger G."/>
            <person name="Butler M."/>
            <person name="Elias M."/>
            <person name="Idnurm A."/>
            <person name="Lang B.F."/>
            <person name="Sone T."/>
            <person name="Abe A."/>
            <person name="Calvo S.E."/>
            <person name="Corrochano L.M."/>
            <person name="Engels R."/>
            <person name="Fu J."/>
            <person name="Hansberg W."/>
            <person name="Kim J.-M."/>
            <person name="Kodira C.D."/>
            <person name="Koehrsen M.J."/>
            <person name="Liu B."/>
            <person name="Miranda-Saavedra D."/>
            <person name="O'Leary S."/>
            <person name="Ortiz-Castellanos L."/>
            <person name="Poulter R."/>
            <person name="Rodriguez-Romero J."/>
            <person name="Ruiz-Herrera J."/>
            <person name="Shen Y.-Q."/>
            <person name="Zeng Q."/>
            <person name="Galagan J."/>
            <person name="Birren B.W."/>
            <person name="Cuomo C.A."/>
            <person name="Wickes B.L."/>
        </authorList>
    </citation>
    <scope>NUCLEOTIDE SEQUENCE [LARGE SCALE GENOMIC DNA]</scope>
    <source>
        <strain evidence="2">RA 99-880 / ATCC MYA-4621 / FGSC 9543 / NRRL 43880</strain>
    </source>
</reference>
<dbReference type="InParanoid" id="I1C086"/>
<dbReference type="VEuPathDB" id="FungiDB:RO3G_06571"/>
<dbReference type="STRING" id="246409.I1C086"/>
<dbReference type="AlphaFoldDB" id="I1C086"/>
<dbReference type="OrthoDB" id="71307at2759"/>
<sequence>MLCASSPSIKVITCSNCIPKEVSLQQIIKYILKSYLQKGRNNDLIFTYMAVSDCVLMELALQVMGMKIIGLVGDVRKIATSIVQRNNDGNGQIIQGS</sequence>
<organism evidence="1 2">
    <name type="scientific">Rhizopus delemar (strain RA 99-880 / ATCC MYA-4621 / FGSC 9543 / NRRL 43880)</name>
    <name type="common">Mucormycosis agent</name>
    <name type="synonym">Rhizopus arrhizus var. delemar</name>
    <dbReference type="NCBI Taxonomy" id="246409"/>
    <lineage>
        <taxon>Eukaryota</taxon>
        <taxon>Fungi</taxon>
        <taxon>Fungi incertae sedis</taxon>
        <taxon>Mucoromycota</taxon>
        <taxon>Mucoromycotina</taxon>
        <taxon>Mucoromycetes</taxon>
        <taxon>Mucorales</taxon>
        <taxon>Mucorineae</taxon>
        <taxon>Rhizopodaceae</taxon>
        <taxon>Rhizopus</taxon>
    </lineage>
</organism>
<dbReference type="EMBL" id="CH476735">
    <property type="protein sequence ID" value="EIE81866.1"/>
    <property type="molecule type" value="Genomic_DNA"/>
</dbReference>
<dbReference type="Proteomes" id="UP000009138">
    <property type="component" value="Unassembled WGS sequence"/>
</dbReference>
<keyword evidence="2" id="KW-1185">Reference proteome</keyword>
<name>I1C086_RHIO9</name>
<protein>
    <submittedName>
        <fullName evidence="1">Uncharacterized protein</fullName>
    </submittedName>
</protein>
<evidence type="ECO:0000313" key="2">
    <source>
        <dbReference type="Proteomes" id="UP000009138"/>
    </source>
</evidence>
<dbReference type="RefSeq" id="XP_067517262.1">
    <property type="nucleotide sequence ID" value="XM_067661161.1"/>
</dbReference>
<gene>
    <name evidence="1" type="ORF">RO3G_06571</name>
</gene>
<accession>I1C086</accession>
<evidence type="ECO:0000313" key="1">
    <source>
        <dbReference type="EMBL" id="EIE81866.1"/>
    </source>
</evidence>
<dbReference type="GeneID" id="93613542"/>
<proteinExistence type="predicted"/>